<feature type="compositionally biased region" description="Acidic residues" evidence="1">
    <location>
        <begin position="25"/>
        <end position="36"/>
    </location>
</feature>
<feature type="compositionally biased region" description="Low complexity" evidence="1">
    <location>
        <begin position="812"/>
        <end position="830"/>
    </location>
</feature>
<evidence type="ECO:0000313" key="15">
    <source>
        <dbReference type="Proteomes" id="UP000476176"/>
    </source>
</evidence>
<evidence type="ECO:0000313" key="10">
    <source>
        <dbReference type="Proteomes" id="UP000433483"/>
    </source>
</evidence>
<feature type="compositionally biased region" description="Polar residues" evidence="1">
    <location>
        <begin position="399"/>
        <end position="419"/>
    </location>
</feature>
<evidence type="ECO:0000313" key="14">
    <source>
        <dbReference type="Proteomes" id="UP000460718"/>
    </source>
</evidence>
<name>A0A6A3T1Q5_9STRA</name>
<feature type="compositionally biased region" description="Polar residues" evidence="1">
    <location>
        <begin position="513"/>
        <end position="526"/>
    </location>
</feature>
<reference evidence="9 10" key="1">
    <citation type="submission" date="2018-08" db="EMBL/GenBank/DDBJ databases">
        <title>Genomic investigation of the strawberry pathogen Phytophthora fragariae indicates pathogenicity is determined by transcriptional variation in three key races.</title>
        <authorList>
            <person name="Adams T.M."/>
            <person name="Armitage A.D."/>
            <person name="Sobczyk M.K."/>
            <person name="Bates H.J."/>
            <person name="Dunwell J.M."/>
            <person name="Nellist C.F."/>
            <person name="Harrison R.J."/>
        </authorList>
    </citation>
    <scope>NUCLEOTIDE SEQUENCE [LARGE SCALE GENOMIC DNA]</scope>
    <source>
        <strain evidence="7 11">BC-1</strain>
        <strain evidence="8 15">BC-23</strain>
        <strain evidence="6 10">NOV-27</strain>
        <strain evidence="5 12">NOV-5</strain>
        <strain evidence="4 13">NOV-71</strain>
        <strain evidence="2 9">NOV-9</strain>
        <strain evidence="3 14">SCRP245</strain>
    </source>
</reference>
<dbReference type="Proteomes" id="UP000429523">
    <property type="component" value="Unassembled WGS sequence"/>
</dbReference>
<keyword evidence="10" id="KW-1185">Reference proteome</keyword>
<evidence type="ECO:0000313" key="9">
    <source>
        <dbReference type="Proteomes" id="UP000429523"/>
    </source>
</evidence>
<dbReference type="Proteomes" id="UP000460718">
    <property type="component" value="Unassembled WGS sequence"/>
</dbReference>
<dbReference type="AlphaFoldDB" id="A0A6A3T1Q5"/>
<evidence type="ECO:0000313" key="11">
    <source>
        <dbReference type="Proteomes" id="UP000440367"/>
    </source>
</evidence>
<dbReference type="EMBL" id="QXFZ01000193">
    <property type="protein sequence ID" value="KAE9127752.1"/>
    <property type="molecule type" value="Genomic_DNA"/>
</dbReference>
<feature type="compositionally biased region" description="Acidic residues" evidence="1">
    <location>
        <begin position="44"/>
        <end position="60"/>
    </location>
</feature>
<dbReference type="EMBL" id="QXGB01000188">
    <property type="protein sequence ID" value="KAE9225714.1"/>
    <property type="molecule type" value="Genomic_DNA"/>
</dbReference>
<dbReference type="EMBL" id="QXFW01000145">
    <property type="protein sequence ID" value="KAE9023170.1"/>
    <property type="molecule type" value="Genomic_DNA"/>
</dbReference>
<feature type="region of interest" description="Disordered" evidence="1">
    <location>
        <begin position="912"/>
        <end position="949"/>
    </location>
</feature>
<dbReference type="Proteomes" id="UP000433483">
    <property type="component" value="Unassembled WGS sequence"/>
</dbReference>
<comment type="caution">
    <text evidence="4">The sequence shown here is derived from an EMBL/GenBank/DDBJ whole genome shotgun (WGS) entry which is preliminary data.</text>
</comment>
<accession>A0A6A3T1Q5</accession>
<organism evidence="4 13">
    <name type="scientific">Phytophthora fragariae</name>
    <dbReference type="NCBI Taxonomy" id="53985"/>
    <lineage>
        <taxon>Eukaryota</taxon>
        <taxon>Sar</taxon>
        <taxon>Stramenopiles</taxon>
        <taxon>Oomycota</taxon>
        <taxon>Peronosporomycetes</taxon>
        <taxon>Peronosporales</taxon>
        <taxon>Peronosporaceae</taxon>
        <taxon>Phytophthora</taxon>
    </lineage>
</organism>
<gene>
    <name evidence="7" type="ORF">PF002_g6064</name>
    <name evidence="8" type="ORF">PF004_g3117</name>
    <name evidence="6" type="ORF">PF005_g5407</name>
    <name evidence="5" type="ORF">PF006_g4399</name>
    <name evidence="4" type="ORF">PF007_g5508</name>
    <name evidence="2" type="ORF">PF009_g5741</name>
    <name evidence="3" type="ORF">PF011_g4126</name>
</gene>
<dbReference type="Proteomes" id="UP000476176">
    <property type="component" value="Unassembled WGS sequence"/>
</dbReference>
<evidence type="ECO:0000313" key="7">
    <source>
        <dbReference type="EMBL" id="KAE9247883.1"/>
    </source>
</evidence>
<feature type="compositionally biased region" description="Basic and acidic residues" evidence="1">
    <location>
        <begin position="798"/>
        <end position="811"/>
    </location>
</feature>
<feature type="compositionally biased region" description="Polar residues" evidence="1">
    <location>
        <begin position="123"/>
        <end position="134"/>
    </location>
</feature>
<proteinExistence type="predicted"/>
<feature type="compositionally biased region" description="Polar residues" evidence="1">
    <location>
        <begin position="772"/>
        <end position="795"/>
    </location>
</feature>
<feature type="region of interest" description="Disordered" evidence="1">
    <location>
        <begin position="236"/>
        <end position="575"/>
    </location>
</feature>
<dbReference type="EMBL" id="QXGF01000197">
    <property type="protein sequence ID" value="KAE8944590.1"/>
    <property type="molecule type" value="Genomic_DNA"/>
</dbReference>
<evidence type="ECO:0000313" key="3">
    <source>
        <dbReference type="EMBL" id="KAE9023170.1"/>
    </source>
</evidence>
<dbReference type="Proteomes" id="UP000440732">
    <property type="component" value="Unassembled WGS sequence"/>
</dbReference>
<evidence type="ECO:0000313" key="12">
    <source>
        <dbReference type="Proteomes" id="UP000440732"/>
    </source>
</evidence>
<dbReference type="Proteomes" id="UP000441208">
    <property type="component" value="Unassembled WGS sequence"/>
</dbReference>
<protein>
    <submittedName>
        <fullName evidence="4">Uncharacterized protein</fullName>
    </submittedName>
</protein>
<feature type="compositionally biased region" description="Acidic residues" evidence="1">
    <location>
        <begin position="267"/>
        <end position="278"/>
    </location>
</feature>
<evidence type="ECO:0000313" key="13">
    <source>
        <dbReference type="Proteomes" id="UP000441208"/>
    </source>
</evidence>
<feature type="compositionally biased region" description="Acidic residues" evidence="1">
    <location>
        <begin position="84"/>
        <end position="105"/>
    </location>
</feature>
<feature type="compositionally biased region" description="Polar residues" evidence="1">
    <location>
        <begin position="1053"/>
        <end position="1063"/>
    </location>
</feature>
<feature type="compositionally biased region" description="Basic and acidic residues" evidence="1">
    <location>
        <begin position="659"/>
        <end position="670"/>
    </location>
</feature>
<feature type="compositionally biased region" description="Acidic residues" evidence="1">
    <location>
        <begin position="471"/>
        <end position="481"/>
    </location>
</feature>
<evidence type="ECO:0000313" key="5">
    <source>
        <dbReference type="EMBL" id="KAE9151307.1"/>
    </source>
</evidence>
<sequence>MAEEITPQDAAYSDEEFGSEHESDGGYEEFADEDAEIQERPVEADTEDAGEYDAEFDEDASVAIAAGPPPSETAGSPVERLPTDADDDSQEDAEPYDGEFDEDTPVVDAGPPTEEKSAAAIEQTPSTTDMTQNEVLVDKTSPEAGTLAIHDQTDAVSDSEAEYSVDVEHEAAPTLPENTNLPRNFSEERLSLRRSSVPSSVISRVTEDFSPKARFVRAGSMPLVLSAPVDKWMDSIPQDLSPERQDRTRKQSACFPVLEETQPQNLVDEENNPDDAENDVAFNNAAPVPNAASSRARAQSSRDLQREKVAVPVRRTRSLLYTGSLPCVEEVHPSEEIADPPHSQEDDDADSDDIGSYGEASGEDFESDHEDEKTQQMLVERPKSGPSTILYEVPDHEITPTSNNVEFTGDNDSYSSAVQTPDRVPTPARLDPPQSKVNDDDYADEMEDEFASDSEAPQFEGETTPHRSSDETSDYDVDEFTEDGRRETETLLQEARTLLELQQKESEPHAPASEQQRVSPETQAGNTEEDATEPLTTNEVKMEGEQIATMYDNDDEFDTDTPRQATPEQDTGVEHDAIEQYEFDNEDLEPQDSVLPQDDIQAPVEIVDKVVDSEKFDTEVQESAKDVESLPREAASAGNIATKMKSEASTPAAPTEQPALDRTETKDVKVDASPAQPSEVSLPLATAVVEKEEKQAPTSPIQPRQRELGQAATRPTRPVKNASLAAAATVTQSSPPVKPSRPATNRTPSAPSHKKPTTTPRSSRTMLRPSMQDHQVSSTNPAGSPAAGTNSSETTAPIDHDQSPRKQESPSKPRSKVSSPRSPSKISSGSYQYLPNEYPQLPRKEPVPRQKVVSKPSTSGDHGGKRRLLQPVRTPANLRFDLPKMDKTKRDWLFVNMFRHGDDLSKYESFVPPTLRARPPTSSSLKETKKRPLSARGQSQASRFVSPSRRLVHQPNPELQDRERNWVPTTPHDSKLPPYDSILDKYCTTVTSPVIQRQIYQTRHRDLSPQLAFVLEKRVEKHCRKGFYDSFGGVSSSYKTEIVPTSPGDGSRQRQMSPRSPTKSGMLATAVPE</sequence>
<feature type="compositionally biased region" description="Polar residues" evidence="1">
    <location>
        <begin position="936"/>
        <end position="945"/>
    </location>
</feature>
<evidence type="ECO:0000313" key="8">
    <source>
        <dbReference type="EMBL" id="KAE9250033.1"/>
    </source>
</evidence>
<evidence type="ECO:0000313" key="6">
    <source>
        <dbReference type="EMBL" id="KAE9225714.1"/>
    </source>
</evidence>
<evidence type="ECO:0000313" key="2">
    <source>
        <dbReference type="EMBL" id="KAE8944590.1"/>
    </source>
</evidence>
<dbReference type="Proteomes" id="UP000440367">
    <property type="component" value="Unassembled WGS sequence"/>
</dbReference>
<feature type="compositionally biased region" description="Basic and acidic residues" evidence="1">
    <location>
        <begin position="617"/>
        <end position="631"/>
    </location>
</feature>
<feature type="region of interest" description="Disordered" evidence="1">
    <location>
        <begin position="617"/>
        <end position="874"/>
    </location>
</feature>
<feature type="compositionally biased region" description="Low complexity" evidence="1">
    <location>
        <begin position="279"/>
        <end position="302"/>
    </location>
</feature>
<feature type="compositionally biased region" description="Acidic residues" evidence="1">
    <location>
        <begin position="440"/>
        <end position="452"/>
    </location>
</feature>
<feature type="region of interest" description="Disordered" evidence="1">
    <location>
        <begin position="1038"/>
        <end position="1073"/>
    </location>
</feature>
<feature type="region of interest" description="Disordered" evidence="1">
    <location>
        <begin position="1"/>
        <end position="135"/>
    </location>
</feature>
<dbReference type="EMBL" id="QXGD01000206">
    <property type="protein sequence ID" value="KAE9247883.1"/>
    <property type="molecule type" value="Genomic_DNA"/>
</dbReference>
<dbReference type="EMBL" id="QXGC01000095">
    <property type="protein sequence ID" value="KAE9250033.1"/>
    <property type="molecule type" value="Genomic_DNA"/>
</dbReference>
<evidence type="ECO:0000313" key="4">
    <source>
        <dbReference type="EMBL" id="KAE9127752.1"/>
    </source>
</evidence>
<dbReference type="OrthoDB" id="78053at2759"/>
<evidence type="ECO:0000256" key="1">
    <source>
        <dbReference type="SAM" id="MobiDB-lite"/>
    </source>
</evidence>
<dbReference type="EMBL" id="QXGA01000153">
    <property type="protein sequence ID" value="KAE9151307.1"/>
    <property type="molecule type" value="Genomic_DNA"/>
</dbReference>